<evidence type="ECO:0000259" key="1">
    <source>
        <dbReference type="Pfam" id="PF08241"/>
    </source>
</evidence>
<name>A0A545U1N6_9PROT</name>
<keyword evidence="2" id="KW-0808">Transferase</keyword>
<organism evidence="2 3">
    <name type="scientific">Denitrobaculum tricleocarpae</name>
    <dbReference type="NCBI Taxonomy" id="2591009"/>
    <lineage>
        <taxon>Bacteria</taxon>
        <taxon>Pseudomonadati</taxon>
        <taxon>Pseudomonadota</taxon>
        <taxon>Alphaproteobacteria</taxon>
        <taxon>Rhodospirillales</taxon>
        <taxon>Rhodospirillaceae</taxon>
        <taxon>Denitrobaculum</taxon>
    </lineage>
</organism>
<keyword evidence="3" id="KW-1185">Reference proteome</keyword>
<protein>
    <submittedName>
        <fullName evidence="2">Class I SAM-dependent methyltransferase</fullName>
    </submittedName>
</protein>
<dbReference type="Proteomes" id="UP000315252">
    <property type="component" value="Unassembled WGS sequence"/>
</dbReference>
<dbReference type="Pfam" id="PF08241">
    <property type="entry name" value="Methyltransf_11"/>
    <property type="match status" value="1"/>
</dbReference>
<gene>
    <name evidence="2" type="ORF">FKG95_01970</name>
</gene>
<accession>A0A545U1N6</accession>
<evidence type="ECO:0000313" key="3">
    <source>
        <dbReference type="Proteomes" id="UP000315252"/>
    </source>
</evidence>
<sequence>MWTDVVDLREFYESRMGHVARHMLRLGIRSMWPDLRGQCLLGLGYSTPYLRVFKEECERLVAFMPASQGVHHWPPEGPCMVSLVDETELPLPDYSVDRVLLVHGVESTEYLRDMLHEVWRVLTGEGRLLVVVPNRRGIWARSDRTPLGWGHPYSQAQLSRLLRQNQFMPMRTGRSLFVPPTRSNTLLRSAPAWERMGGRFFPTFSGVVMIEAGKQLYAASPSRQRIKVRRPRVVQMPQVARRNRV</sequence>
<reference evidence="2 3" key="1">
    <citation type="submission" date="2019-06" db="EMBL/GenBank/DDBJ databases">
        <title>Whole genome sequence for Rhodospirillaceae sp. R148.</title>
        <authorList>
            <person name="Wang G."/>
        </authorList>
    </citation>
    <scope>NUCLEOTIDE SEQUENCE [LARGE SCALE GENOMIC DNA]</scope>
    <source>
        <strain evidence="2 3">R148</strain>
    </source>
</reference>
<dbReference type="InterPro" id="IPR029063">
    <property type="entry name" value="SAM-dependent_MTases_sf"/>
</dbReference>
<evidence type="ECO:0000313" key="2">
    <source>
        <dbReference type="EMBL" id="TQV83390.1"/>
    </source>
</evidence>
<keyword evidence="2" id="KW-0489">Methyltransferase</keyword>
<dbReference type="InterPro" id="IPR013216">
    <property type="entry name" value="Methyltransf_11"/>
</dbReference>
<proteinExistence type="predicted"/>
<dbReference type="OrthoDB" id="9800231at2"/>
<dbReference type="GO" id="GO:0032259">
    <property type="term" value="P:methylation"/>
    <property type="evidence" value="ECO:0007669"/>
    <property type="project" value="UniProtKB-KW"/>
</dbReference>
<dbReference type="AlphaFoldDB" id="A0A545U1N6"/>
<dbReference type="GO" id="GO:0008757">
    <property type="term" value="F:S-adenosylmethionine-dependent methyltransferase activity"/>
    <property type="evidence" value="ECO:0007669"/>
    <property type="project" value="InterPro"/>
</dbReference>
<feature type="domain" description="Methyltransferase type 11" evidence="1">
    <location>
        <begin position="82"/>
        <end position="129"/>
    </location>
</feature>
<dbReference type="Gene3D" id="3.40.50.150">
    <property type="entry name" value="Vaccinia Virus protein VP39"/>
    <property type="match status" value="1"/>
</dbReference>
<dbReference type="EMBL" id="VHSH01000001">
    <property type="protein sequence ID" value="TQV83390.1"/>
    <property type="molecule type" value="Genomic_DNA"/>
</dbReference>
<comment type="caution">
    <text evidence="2">The sequence shown here is derived from an EMBL/GenBank/DDBJ whole genome shotgun (WGS) entry which is preliminary data.</text>
</comment>
<dbReference type="SUPFAM" id="SSF53335">
    <property type="entry name" value="S-adenosyl-L-methionine-dependent methyltransferases"/>
    <property type="match status" value="1"/>
</dbReference>